<gene>
    <name evidence="9" type="ORF">FB558_8545</name>
</gene>
<proteinExistence type="inferred from homology"/>
<evidence type="ECO:0000259" key="8">
    <source>
        <dbReference type="PROSITE" id="PS50928"/>
    </source>
</evidence>
<keyword evidence="5 7" id="KW-1133">Transmembrane helix</keyword>
<evidence type="ECO:0000256" key="6">
    <source>
        <dbReference type="ARBA" id="ARBA00023136"/>
    </source>
</evidence>
<dbReference type="InterPro" id="IPR045621">
    <property type="entry name" value="BPD_transp_1_N"/>
</dbReference>
<feature type="domain" description="ABC transmembrane type-1" evidence="8">
    <location>
        <begin position="95"/>
        <end position="304"/>
    </location>
</feature>
<dbReference type="PANTHER" id="PTHR43163:SF6">
    <property type="entry name" value="DIPEPTIDE TRANSPORT SYSTEM PERMEASE PROTEIN DPPB-RELATED"/>
    <property type="match status" value="1"/>
</dbReference>
<dbReference type="PROSITE" id="PS50928">
    <property type="entry name" value="ABC_TM1"/>
    <property type="match status" value="1"/>
</dbReference>
<dbReference type="GO" id="GO:0071916">
    <property type="term" value="F:dipeptide transmembrane transporter activity"/>
    <property type="evidence" value="ECO:0007669"/>
    <property type="project" value="TreeGrafter"/>
</dbReference>
<keyword evidence="3" id="KW-1003">Cell membrane</keyword>
<keyword evidence="4 7" id="KW-0812">Transmembrane</keyword>
<protein>
    <submittedName>
        <fullName evidence="9">Peptide/nickel transport system permease protein/oligopeptide transport system permease protein</fullName>
    </submittedName>
</protein>
<feature type="transmembrane region" description="Helical" evidence="7">
    <location>
        <begin position="177"/>
        <end position="200"/>
    </location>
</feature>
<dbReference type="PANTHER" id="PTHR43163">
    <property type="entry name" value="DIPEPTIDE TRANSPORT SYSTEM PERMEASE PROTEIN DPPB-RELATED"/>
    <property type="match status" value="1"/>
</dbReference>
<evidence type="ECO:0000256" key="3">
    <source>
        <dbReference type="ARBA" id="ARBA00022475"/>
    </source>
</evidence>
<feature type="transmembrane region" description="Helical" evidence="7">
    <location>
        <begin position="101"/>
        <end position="122"/>
    </location>
</feature>
<dbReference type="EMBL" id="VFPA01000009">
    <property type="protein sequence ID" value="TQM01647.1"/>
    <property type="molecule type" value="Genomic_DNA"/>
</dbReference>
<dbReference type="SUPFAM" id="SSF161098">
    <property type="entry name" value="MetI-like"/>
    <property type="match status" value="1"/>
</dbReference>
<dbReference type="CDD" id="cd06261">
    <property type="entry name" value="TM_PBP2"/>
    <property type="match status" value="1"/>
</dbReference>
<dbReference type="Pfam" id="PF19300">
    <property type="entry name" value="BPD_transp_1_N"/>
    <property type="match status" value="1"/>
</dbReference>
<keyword evidence="2 7" id="KW-0813">Transport</keyword>
<feature type="transmembrane region" description="Helical" evidence="7">
    <location>
        <begin position="134"/>
        <end position="157"/>
    </location>
</feature>
<dbReference type="GO" id="GO:0005886">
    <property type="term" value="C:plasma membrane"/>
    <property type="evidence" value="ECO:0007669"/>
    <property type="project" value="UniProtKB-SubCell"/>
</dbReference>
<evidence type="ECO:0000256" key="5">
    <source>
        <dbReference type="ARBA" id="ARBA00022989"/>
    </source>
</evidence>
<feature type="transmembrane region" description="Helical" evidence="7">
    <location>
        <begin position="235"/>
        <end position="261"/>
    </location>
</feature>
<evidence type="ECO:0000256" key="1">
    <source>
        <dbReference type="ARBA" id="ARBA00004651"/>
    </source>
</evidence>
<name>A0A543CX11_9PSEU</name>
<organism evidence="9 10">
    <name type="scientific">Pseudonocardia kunmingensis</name>
    <dbReference type="NCBI Taxonomy" id="630975"/>
    <lineage>
        <taxon>Bacteria</taxon>
        <taxon>Bacillati</taxon>
        <taxon>Actinomycetota</taxon>
        <taxon>Actinomycetes</taxon>
        <taxon>Pseudonocardiales</taxon>
        <taxon>Pseudonocardiaceae</taxon>
        <taxon>Pseudonocardia</taxon>
    </lineage>
</organism>
<dbReference type="RefSeq" id="WP_142065269.1">
    <property type="nucleotide sequence ID" value="NZ_VFPA01000009.1"/>
</dbReference>
<evidence type="ECO:0000256" key="2">
    <source>
        <dbReference type="ARBA" id="ARBA00022448"/>
    </source>
</evidence>
<dbReference type="InterPro" id="IPR035906">
    <property type="entry name" value="MetI-like_sf"/>
</dbReference>
<reference evidence="9 10" key="1">
    <citation type="submission" date="2019-06" db="EMBL/GenBank/DDBJ databases">
        <title>Sequencing the genomes of 1000 actinobacteria strains.</title>
        <authorList>
            <person name="Klenk H.-P."/>
        </authorList>
    </citation>
    <scope>NUCLEOTIDE SEQUENCE [LARGE SCALE GENOMIC DNA]</scope>
    <source>
        <strain evidence="9 10">DSM 45301</strain>
    </source>
</reference>
<dbReference type="Pfam" id="PF00528">
    <property type="entry name" value="BPD_transp_1"/>
    <property type="match status" value="1"/>
</dbReference>
<keyword evidence="10" id="KW-1185">Reference proteome</keyword>
<feature type="transmembrane region" description="Helical" evidence="7">
    <location>
        <begin position="281"/>
        <end position="307"/>
    </location>
</feature>
<dbReference type="Gene3D" id="1.10.3720.10">
    <property type="entry name" value="MetI-like"/>
    <property type="match status" value="1"/>
</dbReference>
<comment type="similarity">
    <text evidence="7">Belongs to the binding-protein-dependent transport system permease family.</text>
</comment>
<accession>A0A543CX11</accession>
<evidence type="ECO:0000313" key="9">
    <source>
        <dbReference type="EMBL" id="TQM01647.1"/>
    </source>
</evidence>
<evidence type="ECO:0000256" key="7">
    <source>
        <dbReference type="RuleBase" id="RU363032"/>
    </source>
</evidence>
<comment type="subcellular location">
    <subcellularLocation>
        <location evidence="1 7">Cell membrane</location>
        <topology evidence="1 7">Multi-pass membrane protein</topology>
    </subcellularLocation>
</comment>
<dbReference type="InterPro" id="IPR000515">
    <property type="entry name" value="MetI-like"/>
</dbReference>
<sequence>MLRYTFTRLAQLALMLFIGSVVIFLVIQNSPGDPAYIRLGLDATPEQVAIERERLGLDRPLPEQYLVWLSEALRLNLGTSFATSQPVTEVIAGALGYTARLAAVAALLALVVGAALGIVAALRNGGRVDVAISAFAAMSLSVPSFALGAILILVVSVELGLLPPAGAGLAGQSAWEALQFILLPALALAIPVSAVLTRFIRVALGETMSQDYIVTARSKGLRRSTIVVQHGLRNALIPTVTIAGIQLGGLLAGAVVVETVFSYPGLGRLTIQAIRGVDYPVVQGALLLAAAIFLILTFLVDIAYGLIDPRVRVGGR</sequence>
<comment type="caution">
    <text evidence="9">The sequence shown here is derived from an EMBL/GenBank/DDBJ whole genome shotgun (WGS) entry which is preliminary data.</text>
</comment>
<evidence type="ECO:0000256" key="4">
    <source>
        <dbReference type="ARBA" id="ARBA00022692"/>
    </source>
</evidence>
<dbReference type="OrthoDB" id="147639at2"/>
<dbReference type="AlphaFoldDB" id="A0A543CX11"/>
<feature type="transmembrane region" description="Helical" evidence="7">
    <location>
        <begin position="12"/>
        <end position="30"/>
    </location>
</feature>
<keyword evidence="6 7" id="KW-0472">Membrane</keyword>
<dbReference type="Proteomes" id="UP000315677">
    <property type="component" value="Unassembled WGS sequence"/>
</dbReference>
<evidence type="ECO:0000313" key="10">
    <source>
        <dbReference type="Proteomes" id="UP000315677"/>
    </source>
</evidence>